<sequence length="539" mass="62486">MNQTNDFTDDSLIQSVTSDINIRSNVPSTISVNHSFVDSLEIAKIKKNDHHDDTQKIKLFEEERRIFFQKKNIQLLEKKLKQCEVLKRELRSVIKVLEDQEMLISLQAKIDIIMEKEFVSYSKEKEKLMSINKKLKEELDCCKVCIFKLMPFVKVLKDTCFVESSEKPCHIDPKEFETIDKYFKMLSGLNDLSTNTLEELTFDHLMTSLNSSHSSLQDEYHILKTENNNHYEYKTKNECVSKNQIEDTELYVVMDARPFVDDQNRNDKYQNLTQNVNQVFPNLVISEDYQSPEKNNFLRIESTNKSINTSIDNNNSSTGFVDNELSSNNDLFLEQNSEWNIINTDDVIQSNNISDSSAEISAPLDFQLSKLLAVDENENNDLLYKENCKKSLEIIKTPLRMNLLRKNRAGYGRPNLKEKKVIIEIPKVNKRPLTSEELSNYENGKLTIRLVDLAEAFDTYKLDQDSGMNSSKRLIEYVTIPDLSDENKTTSSSETTSNFEFNDNSQIENKEITSGSKTTFLQKLLLRKKYADEKKPKMT</sequence>
<protein>
    <submittedName>
        <fullName evidence="3">Uncharacterized protein LOC100201557 isoform X1</fullName>
    </submittedName>
</protein>
<keyword evidence="2" id="KW-1185">Reference proteome</keyword>
<dbReference type="Proteomes" id="UP001652625">
    <property type="component" value="Chromosome 15"/>
</dbReference>
<organism evidence="2 3">
    <name type="scientific">Hydra vulgaris</name>
    <name type="common">Hydra</name>
    <name type="synonym">Hydra attenuata</name>
    <dbReference type="NCBI Taxonomy" id="6087"/>
    <lineage>
        <taxon>Eukaryota</taxon>
        <taxon>Metazoa</taxon>
        <taxon>Cnidaria</taxon>
        <taxon>Hydrozoa</taxon>
        <taxon>Hydroidolina</taxon>
        <taxon>Anthoathecata</taxon>
        <taxon>Aplanulata</taxon>
        <taxon>Hydridae</taxon>
        <taxon>Hydra</taxon>
    </lineage>
</organism>
<keyword evidence="1" id="KW-0175">Coiled coil</keyword>
<evidence type="ECO:0000313" key="3">
    <source>
        <dbReference type="RefSeq" id="XP_065675074.1"/>
    </source>
</evidence>
<feature type="coiled-coil region" evidence="1">
    <location>
        <begin position="73"/>
        <end position="100"/>
    </location>
</feature>
<accession>A0ABM4DKM2</accession>
<name>A0ABM4DKM2_HYDVU</name>
<evidence type="ECO:0000256" key="1">
    <source>
        <dbReference type="SAM" id="Coils"/>
    </source>
</evidence>
<evidence type="ECO:0000313" key="2">
    <source>
        <dbReference type="Proteomes" id="UP001652625"/>
    </source>
</evidence>
<gene>
    <name evidence="3" type="primary">LOC100201557</name>
</gene>
<reference evidence="3" key="1">
    <citation type="submission" date="2025-08" db="UniProtKB">
        <authorList>
            <consortium name="RefSeq"/>
        </authorList>
    </citation>
    <scope>IDENTIFICATION</scope>
</reference>
<dbReference type="RefSeq" id="XP_065675074.1">
    <property type="nucleotide sequence ID" value="XM_065819002.1"/>
</dbReference>
<proteinExistence type="predicted"/>
<dbReference type="GeneID" id="100201557"/>